<evidence type="ECO:0000313" key="3">
    <source>
        <dbReference type="Proteomes" id="UP001189429"/>
    </source>
</evidence>
<evidence type="ECO:0000256" key="1">
    <source>
        <dbReference type="SAM" id="MobiDB-lite"/>
    </source>
</evidence>
<dbReference type="EMBL" id="CAUYUJ010005316">
    <property type="protein sequence ID" value="CAK0813177.1"/>
    <property type="molecule type" value="Genomic_DNA"/>
</dbReference>
<name>A0ABN9R352_9DINO</name>
<protein>
    <submittedName>
        <fullName evidence="2">Uncharacterized protein</fullName>
    </submittedName>
</protein>
<feature type="compositionally biased region" description="Low complexity" evidence="1">
    <location>
        <begin position="77"/>
        <end position="88"/>
    </location>
</feature>
<dbReference type="Proteomes" id="UP001189429">
    <property type="component" value="Unassembled WGS sequence"/>
</dbReference>
<proteinExistence type="predicted"/>
<organism evidence="2 3">
    <name type="scientific">Prorocentrum cordatum</name>
    <dbReference type="NCBI Taxonomy" id="2364126"/>
    <lineage>
        <taxon>Eukaryota</taxon>
        <taxon>Sar</taxon>
        <taxon>Alveolata</taxon>
        <taxon>Dinophyceae</taxon>
        <taxon>Prorocentrales</taxon>
        <taxon>Prorocentraceae</taxon>
        <taxon>Prorocentrum</taxon>
    </lineage>
</organism>
<sequence length="100" mass="10140">MGGQGEGGEGERKRSGKKDRACNSDPAKGRTKDPKQNLRPACKKRRGGGGGRKEGGGEEGETAATTASDAVARRPGAAQAGSEAPAAARDPPSMGEDTIY</sequence>
<feature type="compositionally biased region" description="Basic and acidic residues" evidence="1">
    <location>
        <begin position="9"/>
        <end position="36"/>
    </location>
</feature>
<comment type="caution">
    <text evidence="2">The sequence shown here is derived from an EMBL/GenBank/DDBJ whole genome shotgun (WGS) entry which is preliminary data.</text>
</comment>
<evidence type="ECO:0000313" key="2">
    <source>
        <dbReference type="EMBL" id="CAK0813177.1"/>
    </source>
</evidence>
<keyword evidence="3" id="KW-1185">Reference proteome</keyword>
<reference evidence="2" key="1">
    <citation type="submission" date="2023-10" db="EMBL/GenBank/DDBJ databases">
        <authorList>
            <person name="Chen Y."/>
            <person name="Shah S."/>
            <person name="Dougan E. K."/>
            <person name="Thang M."/>
            <person name="Chan C."/>
        </authorList>
    </citation>
    <scope>NUCLEOTIDE SEQUENCE [LARGE SCALE GENOMIC DNA]</scope>
</reference>
<gene>
    <name evidence="2" type="ORF">PCOR1329_LOCUS17189</name>
</gene>
<feature type="region of interest" description="Disordered" evidence="1">
    <location>
        <begin position="1"/>
        <end position="100"/>
    </location>
</feature>
<accession>A0ABN9R352</accession>